<accession>A0ACA9R5I7</accession>
<organism evidence="1 2">
    <name type="scientific">Cetraspora pellucida</name>
    <dbReference type="NCBI Taxonomy" id="1433469"/>
    <lineage>
        <taxon>Eukaryota</taxon>
        <taxon>Fungi</taxon>
        <taxon>Fungi incertae sedis</taxon>
        <taxon>Mucoromycota</taxon>
        <taxon>Glomeromycotina</taxon>
        <taxon>Glomeromycetes</taxon>
        <taxon>Diversisporales</taxon>
        <taxon>Gigasporaceae</taxon>
        <taxon>Cetraspora</taxon>
    </lineage>
</organism>
<gene>
    <name evidence="1" type="ORF">SPELUC_LOCUS16157</name>
</gene>
<evidence type="ECO:0000313" key="1">
    <source>
        <dbReference type="EMBL" id="CAG8777404.1"/>
    </source>
</evidence>
<proteinExistence type="predicted"/>
<feature type="non-terminal residue" evidence="1">
    <location>
        <position position="1"/>
    </location>
</feature>
<keyword evidence="2" id="KW-1185">Reference proteome</keyword>
<reference evidence="1" key="1">
    <citation type="submission" date="2021-06" db="EMBL/GenBank/DDBJ databases">
        <authorList>
            <person name="Kallberg Y."/>
            <person name="Tangrot J."/>
            <person name="Rosling A."/>
        </authorList>
    </citation>
    <scope>NUCLEOTIDE SEQUENCE</scope>
    <source>
        <strain evidence="1">28 12/20/2015</strain>
    </source>
</reference>
<protein>
    <submittedName>
        <fullName evidence="1">7184_t:CDS:1</fullName>
    </submittedName>
</protein>
<dbReference type="Proteomes" id="UP000789366">
    <property type="component" value="Unassembled WGS sequence"/>
</dbReference>
<dbReference type="EMBL" id="CAJVPW010057996">
    <property type="protein sequence ID" value="CAG8777404.1"/>
    <property type="molecule type" value="Genomic_DNA"/>
</dbReference>
<name>A0ACA9R5I7_9GLOM</name>
<comment type="caution">
    <text evidence="1">The sequence shown here is derived from an EMBL/GenBank/DDBJ whole genome shotgun (WGS) entry which is preliminary data.</text>
</comment>
<evidence type="ECO:0000313" key="2">
    <source>
        <dbReference type="Proteomes" id="UP000789366"/>
    </source>
</evidence>
<sequence>FALVLPLTQIKRFKFLADEACSIESLNILNNLFVTTYGEECVEQRQQIIMLNLSELP</sequence>